<dbReference type="AlphaFoldDB" id="A0A4Y2TMV6"/>
<gene>
    <name evidence="1" type="ORF">AVEN_233482_1</name>
</gene>
<evidence type="ECO:0000313" key="2">
    <source>
        <dbReference type="Proteomes" id="UP000499080"/>
    </source>
</evidence>
<keyword evidence="2" id="KW-1185">Reference proteome</keyword>
<protein>
    <submittedName>
        <fullName evidence="1">Uncharacterized protein</fullName>
    </submittedName>
</protein>
<name>A0A4Y2TMV6_ARAVE</name>
<accession>A0A4Y2TMV6</accession>
<sequence length="117" mass="13418">MRLPSPATREGILPADVALFAYNPSREVETCIRYTEFLIPILRCLPRPHTEGFHEVVTSMYSYTCQSENLLLHGNCSHSIYMRTSPLNRKDSRNGPADLYLRSENLHTSKTISIRHI</sequence>
<reference evidence="1 2" key="1">
    <citation type="journal article" date="2019" name="Sci. Rep.">
        <title>Orb-weaving spider Araneus ventricosus genome elucidates the spidroin gene catalogue.</title>
        <authorList>
            <person name="Kono N."/>
            <person name="Nakamura H."/>
            <person name="Ohtoshi R."/>
            <person name="Moran D.A.P."/>
            <person name="Shinohara A."/>
            <person name="Yoshida Y."/>
            <person name="Fujiwara M."/>
            <person name="Mori M."/>
            <person name="Tomita M."/>
            <person name="Arakawa K."/>
        </authorList>
    </citation>
    <scope>NUCLEOTIDE SEQUENCE [LARGE SCALE GENOMIC DNA]</scope>
</reference>
<dbReference type="Proteomes" id="UP000499080">
    <property type="component" value="Unassembled WGS sequence"/>
</dbReference>
<organism evidence="1 2">
    <name type="scientific">Araneus ventricosus</name>
    <name type="common">Orbweaver spider</name>
    <name type="synonym">Epeira ventricosa</name>
    <dbReference type="NCBI Taxonomy" id="182803"/>
    <lineage>
        <taxon>Eukaryota</taxon>
        <taxon>Metazoa</taxon>
        <taxon>Ecdysozoa</taxon>
        <taxon>Arthropoda</taxon>
        <taxon>Chelicerata</taxon>
        <taxon>Arachnida</taxon>
        <taxon>Araneae</taxon>
        <taxon>Araneomorphae</taxon>
        <taxon>Entelegynae</taxon>
        <taxon>Araneoidea</taxon>
        <taxon>Araneidae</taxon>
        <taxon>Araneus</taxon>
    </lineage>
</organism>
<proteinExistence type="predicted"/>
<evidence type="ECO:0000313" key="1">
    <source>
        <dbReference type="EMBL" id="GBO00720.1"/>
    </source>
</evidence>
<comment type="caution">
    <text evidence="1">The sequence shown here is derived from an EMBL/GenBank/DDBJ whole genome shotgun (WGS) entry which is preliminary data.</text>
</comment>
<dbReference type="EMBL" id="BGPR01029126">
    <property type="protein sequence ID" value="GBO00720.1"/>
    <property type="molecule type" value="Genomic_DNA"/>
</dbReference>